<feature type="chain" id="PRO_5046290235" evidence="1">
    <location>
        <begin position="24"/>
        <end position="494"/>
    </location>
</feature>
<dbReference type="SMART" id="SM00060">
    <property type="entry name" value="FN3"/>
    <property type="match status" value="1"/>
</dbReference>
<dbReference type="EMBL" id="CP123443">
    <property type="protein sequence ID" value="WGK68165.1"/>
    <property type="molecule type" value="Genomic_DNA"/>
</dbReference>
<dbReference type="Pfam" id="PF00041">
    <property type="entry name" value="fn3"/>
    <property type="match status" value="1"/>
</dbReference>
<protein>
    <submittedName>
        <fullName evidence="3">Fibronectin type III domain-containing protein</fullName>
    </submittedName>
</protein>
<dbReference type="Gene3D" id="2.60.120.200">
    <property type="match status" value="1"/>
</dbReference>
<dbReference type="PROSITE" id="PS50853">
    <property type="entry name" value="FN3"/>
    <property type="match status" value="1"/>
</dbReference>
<feature type="signal peptide" evidence="1">
    <location>
        <begin position="1"/>
        <end position="23"/>
    </location>
</feature>
<dbReference type="InterPro" id="IPR013320">
    <property type="entry name" value="ConA-like_dom_sf"/>
</dbReference>
<organism evidence="3 4">
    <name type="scientific">Candidatus Haliotispira prima</name>
    <dbReference type="NCBI Taxonomy" id="3034016"/>
    <lineage>
        <taxon>Bacteria</taxon>
        <taxon>Pseudomonadati</taxon>
        <taxon>Spirochaetota</taxon>
        <taxon>Spirochaetia</taxon>
        <taxon>Spirochaetales</taxon>
        <taxon>Spirochaetaceae</taxon>
        <taxon>Candidatus Haliotispira</taxon>
    </lineage>
</organism>
<gene>
    <name evidence="3" type="ORF">P0082_06680</name>
</gene>
<proteinExistence type="predicted"/>
<reference evidence="3 4" key="1">
    <citation type="submission" date="2023-04" db="EMBL/GenBank/DDBJ databases">
        <title>Spirochaete genome identified in red abalone sample constitutes a novel genus.</title>
        <authorList>
            <person name="Sharma S.P."/>
            <person name="Purcell C.M."/>
            <person name="Hyde J.R."/>
            <person name="Severin A.J."/>
        </authorList>
    </citation>
    <scope>NUCLEOTIDE SEQUENCE [LARGE SCALE GENOMIC DNA]</scope>
    <source>
        <strain evidence="3 4">SP-2023</strain>
    </source>
</reference>
<evidence type="ECO:0000313" key="4">
    <source>
        <dbReference type="Proteomes" id="UP001228690"/>
    </source>
</evidence>
<accession>A0ABY8MDV3</accession>
<evidence type="ECO:0000313" key="3">
    <source>
        <dbReference type="EMBL" id="WGK68165.1"/>
    </source>
</evidence>
<dbReference type="CDD" id="cd00063">
    <property type="entry name" value="FN3"/>
    <property type="match status" value="1"/>
</dbReference>
<evidence type="ECO:0000259" key="2">
    <source>
        <dbReference type="PROSITE" id="PS50853"/>
    </source>
</evidence>
<sequence>MACWKKIALLCFSFWVLVTGLPAQEGRIVISGKDAWLPDLFDKVHFKQTEDAESTVTLVSKEHPLQEGVDLLLHFNGEEERDETGNYQIVRQPIYSGKNVLFGKAAGFFQGRGGVFLRPGFSTFLGHGITNHDFSINFWFYPFFVKNGEVLFEWEGQLVLNGKVIPQRISAVFRANRVVWHFRNVFLSPDQDFSLYEVSSDPYIPENWYHHQLIYDEDNAMLEVVSDSRSEGITYTTADETARGAPTTLMIDNPHLANFSIGPKYFGLIDEWEIFRVREHVGLAPTLYYYPSGSGYSKVIDLENHSAQVNKVRVNGQEPANSKFLLYYAMSNDRNDFQNPSSLQWKRLKGNSGIFDNLDESGLIGRYIQFKIELFSDSKTRTTPSVQGLEVSYYRRRPPAPPSSIQVDNYHQGGAYIQWQPSVNNQVLGYKIFVGKYSTQYLEPGYPVDVGDDTSFLFSDLQPKVQYFFVIASYDKYGEIGPFSEEYSIRHIPD</sequence>
<dbReference type="SUPFAM" id="SSF49899">
    <property type="entry name" value="Concanavalin A-like lectins/glucanases"/>
    <property type="match status" value="1"/>
</dbReference>
<dbReference type="InterPro" id="IPR036116">
    <property type="entry name" value="FN3_sf"/>
</dbReference>
<dbReference type="Proteomes" id="UP001228690">
    <property type="component" value="Chromosome"/>
</dbReference>
<name>A0ABY8MDV3_9SPIO</name>
<dbReference type="Gene3D" id="2.60.40.10">
    <property type="entry name" value="Immunoglobulins"/>
    <property type="match status" value="1"/>
</dbReference>
<dbReference type="InterPro" id="IPR003961">
    <property type="entry name" value="FN3_dom"/>
</dbReference>
<dbReference type="SUPFAM" id="SSF49265">
    <property type="entry name" value="Fibronectin type III"/>
    <property type="match status" value="1"/>
</dbReference>
<evidence type="ECO:0000256" key="1">
    <source>
        <dbReference type="SAM" id="SignalP"/>
    </source>
</evidence>
<feature type="domain" description="Fibronectin type-III" evidence="2">
    <location>
        <begin position="401"/>
        <end position="494"/>
    </location>
</feature>
<dbReference type="RefSeq" id="WP_326926334.1">
    <property type="nucleotide sequence ID" value="NZ_CP123443.1"/>
</dbReference>
<dbReference type="InterPro" id="IPR013783">
    <property type="entry name" value="Ig-like_fold"/>
</dbReference>
<keyword evidence="1" id="KW-0732">Signal</keyword>
<keyword evidence="4" id="KW-1185">Reference proteome</keyword>